<proteinExistence type="predicted"/>
<reference evidence="1" key="1">
    <citation type="submission" date="2018-05" db="EMBL/GenBank/DDBJ databases">
        <authorList>
            <person name="Lanie J.A."/>
            <person name="Ng W.-L."/>
            <person name="Kazmierczak K.M."/>
            <person name="Andrzejewski T.M."/>
            <person name="Davidsen T.M."/>
            <person name="Wayne K.J."/>
            <person name="Tettelin H."/>
            <person name="Glass J.I."/>
            <person name="Rusch D."/>
            <person name="Podicherti R."/>
            <person name="Tsui H.-C.T."/>
            <person name="Winkler M.E."/>
        </authorList>
    </citation>
    <scope>NUCLEOTIDE SEQUENCE</scope>
</reference>
<sequence>VEPASAATLAGSELLRQRGVIKQGETVLVPLTSLGIREPLI</sequence>
<dbReference type="InterPro" id="IPR036052">
    <property type="entry name" value="TrpB-like_PALP_sf"/>
</dbReference>
<name>A0A382BR49_9ZZZZ</name>
<dbReference type="AlphaFoldDB" id="A0A382BR49"/>
<organism evidence="1">
    <name type="scientific">marine metagenome</name>
    <dbReference type="NCBI Taxonomy" id="408172"/>
    <lineage>
        <taxon>unclassified sequences</taxon>
        <taxon>metagenomes</taxon>
        <taxon>ecological metagenomes</taxon>
    </lineage>
</organism>
<protein>
    <recommendedName>
        <fullName evidence="2">Tryptophan synthase beta chain-like PALP domain-containing protein</fullName>
    </recommendedName>
</protein>
<feature type="non-terminal residue" evidence="1">
    <location>
        <position position="1"/>
    </location>
</feature>
<accession>A0A382BR49</accession>
<evidence type="ECO:0000313" key="1">
    <source>
        <dbReference type="EMBL" id="SVB16296.1"/>
    </source>
</evidence>
<dbReference type="Gene3D" id="3.40.50.1100">
    <property type="match status" value="1"/>
</dbReference>
<dbReference type="EMBL" id="UINC01030985">
    <property type="protein sequence ID" value="SVB16296.1"/>
    <property type="molecule type" value="Genomic_DNA"/>
</dbReference>
<evidence type="ECO:0008006" key="2">
    <source>
        <dbReference type="Google" id="ProtNLM"/>
    </source>
</evidence>
<gene>
    <name evidence="1" type="ORF">METZ01_LOCUS169150</name>
</gene>